<name>A0A223V2N6_9FLAO</name>
<keyword evidence="2" id="KW-1185">Reference proteome</keyword>
<evidence type="ECO:0000313" key="2">
    <source>
        <dbReference type="Proteomes" id="UP000215244"/>
    </source>
</evidence>
<gene>
    <name evidence="1" type="ORF">CJ263_03645</name>
</gene>
<dbReference type="RefSeq" id="WP_094996016.1">
    <property type="nucleotide sequence ID" value="NZ_BMJL01000001.1"/>
</dbReference>
<accession>A0A223V2N6</accession>
<evidence type="ECO:0000313" key="1">
    <source>
        <dbReference type="EMBL" id="ASV29390.1"/>
    </source>
</evidence>
<dbReference type="Proteomes" id="UP000215244">
    <property type="component" value="Chromosome"/>
</dbReference>
<dbReference type="AlphaFoldDB" id="A0A223V2N6"/>
<sequence length="318" mass="34834">MKKYNLYILTLAGLMVLFNACKDEDLVILPEWESGVHAYTIVADGSASDFKDQETDIPITFNMKWKSIDKENTVNKIELYVLFNEPYIDLDGNPKTAAHGGDEGILWATLEGGDVPTNAEFTNFTITQDEVYQLYSGATYDYENGNGEVPVYANPDAPERDADTRPFIPGDTFSMKWILYTDDGRVFDSWSPSVCTEFPEANCSINWTIVCAETIANPPGDYVLSLEDDYGDGWNGAALQVIVDGVATDYTIDDGFSDTYTVTVPDGTSTLTFGFVSGDYDSEVIFTITSPKGNVIASADGTVTPPAEGELTLDLCLE</sequence>
<proteinExistence type="predicted"/>
<dbReference type="OrthoDB" id="820612at2"/>
<reference evidence="1 2" key="1">
    <citation type="submission" date="2017-08" db="EMBL/GenBank/DDBJ databases">
        <title>The complete genome sequence of Maribacter sp. B1, isolated from deep-sea sediment.</title>
        <authorList>
            <person name="Wu Y.-H."/>
            <person name="Cheng H."/>
            <person name="Xu X.-W."/>
        </authorList>
    </citation>
    <scope>NUCLEOTIDE SEQUENCE [LARGE SCALE GENOMIC DNA]</scope>
    <source>
        <strain evidence="1 2">B1</strain>
    </source>
</reference>
<organism evidence="1 2">
    <name type="scientific">Maribacter cobaltidurans</name>
    <dbReference type="NCBI Taxonomy" id="1178778"/>
    <lineage>
        <taxon>Bacteria</taxon>
        <taxon>Pseudomonadati</taxon>
        <taxon>Bacteroidota</taxon>
        <taxon>Flavobacteriia</taxon>
        <taxon>Flavobacteriales</taxon>
        <taxon>Flavobacteriaceae</taxon>
        <taxon>Maribacter</taxon>
    </lineage>
</organism>
<dbReference type="EMBL" id="CP022957">
    <property type="protein sequence ID" value="ASV29390.1"/>
    <property type="molecule type" value="Genomic_DNA"/>
</dbReference>
<dbReference type="KEGG" id="marb:CJ263_03645"/>
<protein>
    <submittedName>
        <fullName evidence="1">Uncharacterized protein</fullName>
    </submittedName>
</protein>